<dbReference type="Proteomes" id="UP000222485">
    <property type="component" value="Genome"/>
</dbReference>
<proteinExistence type="predicted"/>
<accession>A0A1V0EE59</accession>
<name>A0A1V0EE59_9CAUD</name>
<protein>
    <submittedName>
        <fullName evidence="1">Uncharacterized protein</fullName>
    </submittedName>
</protein>
<evidence type="ECO:0000313" key="2">
    <source>
        <dbReference type="Proteomes" id="UP000222485"/>
    </source>
</evidence>
<reference evidence="2" key="1">
    <citation type="journal article" date="2017" name="Curr. Microbiol.">
        <title>Genomic Diversity of Type B3 Bacteriophages of Caulobacter crescentus.</title>
        <authorList>
            <person name="Ash K.T."/>
            <person name="Drake K.M."/>
            <person name="Gibbs W.S."/>
            <person name="Ely B."/>
        </authorList>
    </citation>
    <scope>NUCLEOTIDE SEQUENCE [LARGE SCALE GENOMIC DNA]</scope>
</reference>
<sequence length="164" mass="18633">MTDTIAPGTEFEDAVALGVEIIQTKPPHLTAREAVEKFQHQPDEFRLLATRFNKATAALPAVVHGHQLQSTCAQWVLDSAQRLIDLPFETIEQRVEFYAKQMTLPAYGYLMDRYKDRLDAKIAIVRACLEDRNHVGASYNLGILEEDFQEMVDRHDDLVSDGYP</sequence>
<organism evidence="1 2">
    <name type="scientific">Caulobacter phage Ccr32</name>
    <dbReference type="NCBI Taxonomy" id="1959738"/>
    <lineage>
        <taxon>Viruses</taxon>
        <taxon>Duplodnaviria</taxon>
        <taxon>Heunggongvirae</taxon>
        <taxon>Uroviricota</taxon>
        <taxon>Caudoviricetes</taxon>
        <taxon>Jeanschmidtviridae</taxon>
        <taxon>Shapirovirus</taxon>
        <taxon>Shapirovirus cbk</taxon>
    </lineage>
</organism>
<gene>
    <name evidence="1" type="ORF">Ccr32_gp282</name>
</gene>
<evidence type="ECO:0000313" key="1">
    <source>
        <dbReference type="EMBL" id="ARB15200.1"/>
    </source>
</evidence>
<dbReference type="EMBL" id="KY555146">
    <property type="protein sequence ID" value="ARB15200.1"/>
    <property type="molecule type" value="Genomic_DNA"/>
</dbReference>